<reference evidence="7" key="1">
    <citation type="submission" date="2021-04" db="EMBL/GenBank/DDBJ databases">
        <title>Draft genome sequence data of methanotrophic Methylovulum sp. strain S1L and Methylomonas sp. strain S2AM isolated from boreal lake water columns.</title>
        <authorList>
            <person name="Rissanen A.J."/>
            <person name="Mangayil R."/>
            <person name="Svenning M.M."/>
            <person name="Khanongnuch R."/>
        </authorList>
    </citation>
    <scope>NUCLEOTIDE SEQUENCE</scope>
    <source>
        <strain evidence="7">S2AM</strain>
    </source>
</reference>
<evidence type="ECO:0000256" key="4">
    <source>
        <dbReference type="ARBA" id="ARBA00022833"/>
    </source>
</evidence>
<name>A0A975R8R8_9GAMM</name>
<dbReference type="GO" id="GO:0008270">
    <property type="term" value="F:zinc ion binding"/>
    <property type="evidence" value="ECO:0007669"/>
    <property type="project" value="TreeGrafter"/>
</dbReference>
<dbReference type="SMART" id="SM00232">
    <property type="entry name" value="JAB_MPN"/>
    <property type="match status" value="1"/>
</dbReference>
<evidence type="ECO:0000256" key="5">
    <source>
        <dbReference type="ARBA" id="ARBA00023049"/>
    </source>
</evidence>
<dbReference type="Gene3D" id="3.40.140.10">
    <property type="entry name" value="Cytidine Deaminase, domain 2"/>
    <property type="match status" value="1"/>
</dbReference>
<accession>A0A975R8R8</accession>
<dbReference type="CDD" id="cd08070">
    <property type="entry name" value="MPN_like"/>
    <property type="match status" value="1"/>
</dbReference>
<sequence>MISTEINLPRKLTNQLLHLAQLSPEAEICGLIGANQAGIPSSCYPVDNSATNPDNRFLMDAGQQINALRAIREKSETLFGIYHSHPHAPAIPSATDLELASYPEAVQLIISLNTKGVLEIRAYRINAKTAQEIKLNLIEI</sequence>
<evidence type="ECO:0000313" key="7">
    <source>
        <dbReference type="EMBL" id="QWF70307.1"/>
    </source>
</evidence>
<keyword evidence="1" id="KW-0645">Protease</keyword>
<dbReference type="PANTHER" id="PTHR34858">
    <property type="entry name" value="CYSO-CYSTEINE PEPTIDASE"/>
    <property type="match status" value="1"/>
</dbReference>
<dbReference type="RefSeq" id="WP_215581333.1">
    <property type="nucleotide sequence ID" value="NZ_CP073754.1"/>
</dbReference>
<organism evidence="7 8">
    <name type="scientific">Methylomonas paludis</name>
    <dbReference type="NCBI Taxonomy" id="1173101"/>
    <lineage>
        <taxon>Bacteria</taxon>
        <taxon>Pseudomonadati</taxon>
        <taxon>Pseudomonadota</taxon>
        <taxon>Gammaproteobacteria</taxon>
        <taxon>Methylococcales</taxon>
        <taxon>Methylococcaceae</taxon>
        <taxon>Methylomonas</taxon>
    </lineage>
</organism>
<dbReference type="GO" id="GO:0006508">
    <property type="term" value="P:proteolysis"/>
    <property type="evidence" value="ECO:0007669"/>
    <property type="project" value="UniProtKB-KW"/>
</dbReference>
<evidence type="ECO:0000259" key="6">
    <source>
        <dbReference type="PROSITE" id="PS50249"/>
    </source>
</evidence>
<dbReference type="InterPro" id="IPR037518">
    <property type="entry name" value="MPN"/>
</dbReference>
<dbReference type="PROSITE" id="PS50249">
    <property type="entry name" value="MPN"/>
    <property type="match status" value="1"/>
</dbReference>
<dbReference type="InterPro" id="IPR051929">
    <property type="entry name" value="VirAsm_ModProt"/>
</dbReference>
<evidence type="ECO:0000256" key="1">
    <source>
        <dbReference type="ARBA" id="ARBA00022670"/>
    </source>
</evidence>
<evidence type="ECO:0000256" key="3">
    <source>
        <dbReference type="ARBA" id="ARBA00022801"/>
    </source>
</evidence>
<dbReference type="EMBL" id="CP073754">
    <property type="protein sequence ID" value="QWF70307.1"/>
    <property type="molecule type" value="Genomic_DNA"/>
</dbReference>
<keyword evidence="4" id="KW-0862">Zinc</keyword>
<dbReference type="Pfam" id="PF14464">
    <property type="entry name" value="Prok-JAB"/>
    <property type="match status" value="1"/>
</dbReference>
<dbReference type="GO" id="GO:0008235">
    <property type="term" value="F:metalloexopeptidase activity"/>
    <property type="evidence" value="ECO:0007669"/>
    <property type="project" value="TreeGrafter"/>
</dbReference>
<gene>
    <name evidence="7" type="ORF">KEF85_13305</name>
</gene>
<dbReference type="InterPro" id="IPR028090">
    <property type="entry name" value="JAB_dom_prok"/>
</dbReference>
<feature type="domain" description="MPN" evidence="6">
    <location>
        <begin position="5"/>
        <end position="129"/>
    </location>
</feature>
<dbReference type="AlphaFoldDB" id="A0A975R8R8"/>
<keyword evidence="2" id="KW-0479">Metal-binding</keyword>
<keyword evidence="5" id="KW-0482">Metalloprotease</keyword>
<proteinExistence type="predicted"/>
<dbReference type="KEGG" id="mpad:KEF85_13305"/>
<evidence type="ECO:0000313" key="8">
    <source>
        <dbReference type="Proteomes" id="UP000676649"/>
    </source>
</evidence>
<keyword evidence="8" id="KW-1185">Reference proteome</keyword>
<keyword evidence="3" id="KW-0378">Hydrolase</keyword>
<dbReference type="Proteomes" id="UP000676649">
    <property type="component" value="Chromosome"/>
</dbReference>
<protein>
    <submittedName>
        <fullName evidence="7">M67 family metallopeptidase</fullName>
    </submittedName>
</protein>
<dbReference type="SUPFAM" id="SSF102712">
    <property type="entry name" value="JAB1/MPN domain"/>
    <property type="match status" value="1"/>
</dbReference>
<dbReference type="PANTHER" id="PTHR34858:SF1">
    <property type="entry name" value="CYSO-CYSTEINE PEPTIDASE"/>
    <property type="match status" value="1"/>
</dbReference>
<dbReference type="InterPro" id="IPR000555">
    <property type="entry name" value="JAMM/MPN+_dom"/>
</dbReference>
<evidence type="ECO:0000256" key="2">
    <source>
        <dbReference type="ARBA" id="ARBA00022723"/>
    </source>
</evidence>